<dbReference type="NCBIfam" id="NF001938">
    <property type="entry name" value="PRK00714.1-5"/>
    <property type="match status" value="1"/>
</dbReference>
<dbReference type="CDD" id="cd03671">
    <property type="entry name" value="NUDIX_Ap4A_hydrolase_plant_like"/>
    <property type="match status" value="1"/>
</dbReference>
<dbReference type="InterPro" id="IPR015797">
    <property type="entry name" value="NUDIX_hydrolase-like_dom_sf"/>
</dbReference>
<dbReference type="InterPro" id="IPR020084">
    <property type="entry name" value="NUDIX_hydrolase_CS"/>
</dbReference>
<dbReference type="EC" id="3.6.1.-" evidence="3"/>
<protein>
    <submittedName>
        <fullName evidence="3">RNA pyrophosphohydrolase</fullName>
        <ecNumber evidence="3">3.6.1.-</ecNumber>
    </submittedName>
</protein>
<reference evidence="3" key="1">
    <citation type="submission" date="2018-07" db="EMBL/GenBank/DDBJ databases">
        <authorList>
            <person name="Quirk P.G."/>
            <person name="Krulwich T.A."/>
        </authorList>
    </citation>
    <scope>NUCLEOTIDE SEQUENCE</scope>
</reference>
<dbReference type="Pfam" id="PF00293">
    <property type="entry name" value="NUDIX"/>
    <property type="match status" value="1"/>
</dbReference>
<accession>A0A380THI0</accession>
<dbReference type="InterPro" id="IPR000086">
    <property type="entry name" value="NUDIX_hydrolase_dom"/>
</dbReference>
<dbReference type="GO" id="GO:0008893">
    <property type="term" value="F:guanosine-3',5'-bis(diphosphate) 3'-diphosphatase activity"/>
    <property type="evidence" value="ECO:0007669"/>
    <property type="project" value="TreeGrafter"/>
</dbReference>
<dbReference type="GO" id="GO:0006753">
    <property type="term" value="P:nucleoside phosphate metabolic process"/>
    <property type="evidence" value="ECO:0007669"/>
    <property type="project" value="TreeGrafter"/>
</dbReference>
<dbReference type="PANTHER" id="PTHR11839">
    <property type="entry name" value="UDP/ADP-SUGAR PYROPHOSPHATASE"/>
    <property type="match status" value="1"/>
</dbReference>
<dbReference type="GO" id="GO:0034432">
    <property type="term" value="F:bis(5'-adenosyl)-pentaphosphatase activity"/>
    <property type="evidence" value="ECO:0007669"/>
    <property type="project" value="TreeGrafter"/>
</dbReference>
<proteinExistence type="inferred from homology"/>
<dbReference type="AlphaFoldDB" id="A0A380THI0"/>
<dbReference type="SUPFAM" id="SSF55811">
    <property type="entry name" value="Nudix"/>
    <property type="match status" value="1"/>
</dbReference>
<keyword evidence="1 3" id="KW-0378">Hydrolase</keyword>
<organism evidence="3">
    <name type="scientific">metagenome</name>
    <dbReference type="NCBI Taxonomy" id="256318"/>
    <lineage>
        <taxon>unclassified sequences</taxon>
        <taxon>metagenomes</taxon>
    </lineage>
</organism>
<gene>
    <name evidence="3" type="primary">rppH</name>
    <name evidence="3" type="ORF">DF3PB_5270002</name>
</gene>
<dbReference type="PANTHER" id="PTHR11839:SF22">
    <property type="entry name" value="NUDIX HYDROLASE 26, CHLOROPLASTIC"/>
    <property type="match status" value="1"/>
</dbReference>
<evidence type="ECO:0000259" key="2">
    <source>
        <dbReference type="PROSITE" id="PS51462"/>
    </source>
</evidence>
<dbReference type="HAMAP" id="MF_00298">
    <property type="entry name" value="Nudix_RppH"/>
    <property type="match status" value="1"/>
</dbReference>
<name>A0A380THI0_9ZZZZ</name>
<dbReference type="EMBL" id="UIDG01000476">
    <property type="protein sequence ID" value="SUS07900.1"/>
    <property type="molecule type" value="Genomic_DNA"/>
</dbReference>
<feature type="domain" description="Nudix hydrolase" evidence="2">
    <location>
        <begin position="6"/>
        <end position="149"/>
    </location>
</feature>
<dbReference type="PROSITE" id="PS51462">
    <property type="entry name" value="NUDIX"/>
    <property type="match status" value="1"/>
</dbReference>
<sequence length="165" mass="18273">MTAPLAYRRGVGAVLLNDEGLVLVGRRTDVPGGAWQPPQGGIKAKEEPEAAVMRELKEEIGTDRAVIIARASAWLSYDLPPHVAAKRWKGRYRGQTQCWFALRFTGRESDIDVASAKHAEFNAWRWVTIEELPGLAVVFKRPVYERVVAEFRPLAVPSAPGPSEP</sequence>
<dbReference type="GO" id="GO:0019693">
    <property type="term" value="P:ribose phosphate metabolic process"/>
    <property type="evidence" value="ECO:0007669"/>
    <property type="project" value="TreeGrafter"/>
</dbReference>
<evidence type="ECO:0000256" key="1">
    <source>
        <dbReference type="ARBA" id="ARBA00022801"/>
    </source>
</evidence>
<evidence type="ECO:0000313" key="3">
    <source>
        <dbReference type="EMBL" id="SUS07900.1"/>
    </source>
</evidence>
<dbReference type="InterPro" id="IPR022927">
    <property type="entry name" value="RppH"/>
</dbReference>
<dbReference type="Gene3D" id="3.90.79.10">
    <property type="entry name" value="Nucleoside Triphosphate Pyrophosphohydrolase"/>
    <property type="match status" value="1"/>
</dbReference>
<dbReference type="PROSITE" id="PS00893">
    <property type="entry name" value="NUDIX_BOX"/>
    <property type="match status" value="1"/>
</dbReference>